<comment type="caution">
    <text evidence="1">The sequence shown here is derived from an EMBL/GenBank/DDBJ whole genome shotgun (WGS) entry which is preliminary data.</text>
</comment>
<gene>
    <name evidence="1" type="ORF">LY79DRAFT_553593</name>
</gene>
<evidence type="ECO:0000313" key="1">
    <source>
        <dbReference type="EMBL" id="KAK1590918.1"/>
    </source>
</evidence>
<reference evidence="1" key="1">
    <citation type="submission" date="2021-06" db="EMBL/GenBank/DDBJ databases">
        <title>Comparative genomics, transcriptomics and evolutionary studies reveal genomic signatures of adaptation to plant cell wall in hemibiotrophic fungi.</title>
        <authorList>
            <consortium name="DOE Joint Genome Institute"/>
            <person name="Baroncelli R."/>
            <person name="Diaz J.F."/>
            <person name="Benocci T."/>
            <person name="Peng M."/>
            <person name="Battaglia E."/>
            <person name="Haridas S."/>
            <person name="Andreopoulos W."/>
            <person name="Labutti K."/>
            <person name="Pangilinan J."/>
            <person name="Floch G.L."/>
            <person name="Makela M.R."/>
            <person name="Henrissat B."/>
            <person name="Grigoriev I.V."/>
            <person name="Crouch J.A."/>
            <person name="De Vries R.P."/>
            <person name="Sukno S.A."/>
            <person name="Thon M.R."/>
        </authorList>
    </citation>
    <scope>NUCLEOTIDE SEQUENCE</scope>
    <source>
        <strain evidence="1">CBS 125086</strain>
    </source>
</reference>
<proteinExistence type="predicted"/>
<sequence>MRKRAVVITHASYFPPLPFCPTCGKLPVSRLRHADRSIHPYEDDPRPWVVMPGKRFVNEEWGKRDHDDDDDEANR</sequence>
<protein>
    <submittedName>
        <fullName evidence="1">Uncharacterized protein</fullName>
    </submittedName>
</protein>
<accession>A0AAD8Q0C2</accession>
<evidence type="ECO:0000313" key="2">
    <source>
        <dbReference type="Proteomes" id="UP001230504"/>
    </source>
</evidence>
<dbReference type="GeneID" id="85442026"/>
<organism evidence="1 2">
    <name type="scientific">Colletotrichum navitas</name>
    <dbReference type="NCBI Taxonomy" id="681940"/>
    <lineage>
        <taxon>Eukaryota</taxon>
        <taxon>Fungi</taxon>
        <taxon>Dikarya</taxon>
        <taxon>Ascomycota</taxon>
        <taxon>Pezizomycotina</taxon>
        <taxon>Sordariomycetes</taxon>
        <taxon>Hypocreomycetidae</taxon>
        <taxon>Glomerellales</taxon>
        <taxon>Glomerellaceae</taxon>
        <taxon>Colletotrichum</taxon>
        <taxon>Colletotrichum graminicola species complex</taxon>
    </lineage>
</organism>
<keyword evidence="2" id="KW-1185">Reference proteome</keyword>
<name>A0AAD8Q0C2_9PEZI</name>
<dbReference type="EMBL" id="JAHLJV010000028">
    <property type="protein sequence ID" value="KAK1590918.1"/>
    <property type="molecule type" value="Genomic_DNA"/>
</dbReference>
<dbReference type="Proteomes" id="UP001230504">
    <property type="component" value="Unassembled WGS sequence"/>
</dbReference>
<dbReference type="RefSeq" id="XP_060414385.1">
    <property type="nucleotide sequence ID" value="XM_060557786.1"/>
</dbReference>
<dbReference type="AlphaFoldDB" id="A0AAD8Q0C2"/>